<dbReference type="Pfam" id="PF13639">
    <property type="entry name" value="zf-RING_2"/>
    <property type="match status" value="1"/>
</dbReference>
<feature type="domain" description="RING-type" evidence="2">
    <location>
        <begin position="83"/>
        <end position="125"/>
    </location>
</feature>
<organism evidence="3 4">
    <name type="scientific">Carex littledalei</name>
    <dbReference type="NCBI Taxonomy" id="544730"/>
    <lineage>
        <taxon>Eukaryota</taxon>
        <taxon>Viridiplantae</taxon>
        <taxon>Streptophyta</taxon>
        <taxon>Embryophyta</taxon>
        <taxon>Tracheophyta</taxon>
        <taxon>Spermatophyta</taxon>
        <taxon>Magnoliopsida</taxon>
        <taxon>Liliopsida</taxon>
        <taxon>Poales</taxon>
        <taxon>Cyperaceae</taxon>
        <taxon>Cyperoideae</taxon>
        <taxon>Cariceae</taxon>
        <taxon>Carex</taxon>
        <taxon>Carex subgen. Euthyceras</taxon>
    </lineage>
</organism>
<dbReference type="Proteomes" id="UP000623129">
    <property type="component" value="Unassembled WGS sequence"/>
</dbReference>
<dbReference type="AlphaFoldDB" id="A0A833R924"/>
<name>A0A833R924_9POAL</name>
<dbReference type="Gene3D" id="3.30.40.10">
    <property type="entry name" value="Zinc/RING finger domain, C3HC4 (zinc finger)"/>
    <property type="match status" value="1"/>
</dbReference>
<dbReference type="PANTHER" id="PTHR47258:SF1">
    <property type="entry name" value="E3 UBIQUITIN-PROTEIN LIGASE XERICO-RELATED"/>
    <property type="match status" value="1"/>
</dbReference>
<keyword evidence="1" id="KW-0863">Zinc-finger</keyword>
<dbReference type="CDD" id="cd16448">
    <property type="entry name" value="RING-H2"/>
    <property type="match status" value="1"/>
</dbReference>
<dbReference type="SMART" id="SM00184">
    <property type="entry name" value="RING"/>
    <property type="match status" value="1"/>
</dbReference>
<dbReference type="OrthoDB" id="8062037at2759"/>
<dbReference type="SUPFAM" id="SSF57850">
    <property type="entry name" value="RING/U-box"/>
    <property type="match status" value="1"/>
</dbReference>
<accession>A0A833R924</accession>
<evidence type="ECO:0000313" key="3">
    <source>
        <dbReference type="EMBL" id="KAF3331388.1"/>
    </source>
</evidence>
<keyword evidence="1" id="KW-0479">Metal-binding</keyword>
<dbReference type="InterPro" id="IPR013083">
    <property type="entry name" value="Znf_RING/FYVE/PHD"/>
</dbReference>
<evidence type="ECO:0000259" key="2">
    <source>
        <dbReference type="PROSITE" id="PS50089"/>
    </source>
</evidence>
<sequence>MGLSNHVSPSDGILILLVANTALSVSLLRDLILSFLCIFTSRLTSSQPDAISTGAEAEPSLRDQFFDRFEPVRFGSANRGADCCVCLNRFKRESVVSWLNCGHLLHKGCLEKWMEYQHATCPMCRAHLLPGGEN</sequence>
<keyword evidence="4" id="KW-1185">Reference proteome</keyword>
<evidence type="ECO:0000313" key="4">
    <source>
        <dbReference type="Proteomes" id="UP000623129"/>
    </source>
</evidence>
<comment type="caution">
    <text evidence="3">The sequence shown here is derived from an EMBL/GenBank/DDBJ whole genome shotgun (WGS) entry which is preliminary data.</text>
</comment>
<keyword evidence="1" id="KW-0862">Zinc</keyword>
<dbReference type="InterPro" id="IPR044249">
    <property type="entry name" value="XERICO-like"/>
</dbReference>
<dbReference type="EMBL" id="SWLB01000012">
    <property type="protein sequence ID" value="KAF3331388.1"/>
    <property type="molecule type" value="Genomic_DNA"/>
</dbReference>
<dbReference type="PANTHER" id="PTHR47258">
    <property type="match status" value="1"/>
</dbReference>
<dbReference type="GO" id="GO:0008270">
    <property type="term" value="F:zinc ion binding"/>
    <property type="evidence" value="ECO:0007669"/>
    <property type="project" value="UniProtKB-KW"/>
</dbReference>
<dbReference type="InterPro" id="IPR001841">
    <property type="entry name" value="Znf_RING"/>
</dbReference>
<protein>
    <submittedName>
        <fullName evidence="3">Putative E3 ubiquitin-protein ligase XERICO</fullName>
    </submittedName>
</protein>
<evidence type="ECO:0000256" key="1">
    <source>
        <dbReference type="PROSITE-ProRule" id="PRU00175"/>
    </source>
</evidence>
<dbReference type="PROSITE" id="PS50089">
    <property type="entry name" value="ZF_RING_2"/>
    <property type="match status" value="1"/>
</dbReference>
<reference evidence="3" key="1">
    <citation type="submission" date="2020-01" db="EMBL/GenBank/DDBJ databases">
        <title>Genome sequence of Kobresia littledalei, the first chromosome-level genome in the family Cyperaceae.</title>
        <authorList>
            <person name="Qu G."/>
        </authorList>
    </citation>
    <scope>NUCLEOTIDE SEQUENCE</scope>
    <source>
        <strain evidence="3">C.B.Clarke</strain>
        <tissue evidence="3">Leaf</tissue>
    </source>
</reference>
<gene>
    <name evidence="3" type="ORF">FCM35_KLT02794</name>
</gene>
<proteinExistence type="predicted"/>